<evidence type="ECO:0000313" key="2">
    <source>
        <dbReference type="EMBL" id="OYV72819.1"/>
    </source>
</evidence>
<feature type="domain" description="Glycosyl transferase family 28 C-terminal" evidence="1">
    <location>
        <begin position="23"/>
        <end position="109"/>
    </location>
</feature>
<gene>
    <name evidence="2" type="ORF">B7Z70_14240</name>
</gene>
<dbReference type="PANTHER" id="PTHR21015:SF28">
    <property type="entry name" value="SLL1722 PROTEIN"/>
    <property type="match status" value="1"/>
</dbReference>
<dbReference type="SUPFAM" id="SSF53756">
    <property type="entry name" value="UDP-Glycosyltransferase/glycogen phosphorylase"/>
    <property type="match status" value="1"/>
</dbReference>
<proteinExistence type="predicted"/>
<reference evidence="2 3" key="1">
    <citation type="submission" date="2017-03" db="EMBL/GenBank/DDBJ databases">
        <title>Lifting the veil on microbial sulfur biogeochemistry in mining wastewaters.</title>
        <authorList>
            <person name="Kantor R.S."/>
            <person name="Colenbrander Nelson T."/>
            <person name="Marshall S."/>
            <person name="Bennett D."/>
            <person name="Apte S."/>
            <person name="Camacho D."/>
            <person name="Thomas B.C."/>
            <person name="Warren L.A."/>
            <person name="Banfield J.F."/>
        </authorList>
    </citation>
    <scope>NUCLEOTIDE SEQUENCE [LARGE SCALE GENOMIC DNA]</scope>
    <source>
        <strain evidence="2">21-59-9</strain>
    </source>
</reference>
<evidence type="ECO:0000313" key="3">
    <source>
        <dbReference type="Proteomes" id="UP000216779"/>
    </source>
</evidence>
<name>A0A257SI46_9PROT</name>
<accession>A0A257SI46</accession>
<sequence length="153" mass="16380">MCIIVPGPLMDAEEQRALELAAAQRPDVRVILFTTELADLIRSSDLVVSMAGYNTTAEILVAKKAAILVPRGAPRMEQRLRATLLSNLGLAWAIQPEEDLITRLTELVQGALTGARPPHHDWGAVDLGGVHRVGSALDDLLGINRMSAIGASL</sequence>
<dbReference type="PANTHER" id="PTHR21015">
    <property type="entry name" value="UDP-N-ACETYLGLUCOSAMINE--N-ACETYLMURAMYL-(PENTAPEPTIDE) PYROPHOSPHORYL-UNDECAPRENOL N-ACETYLGLUCOSAMINE TRANSFERASE 1"/>
    <property type="match status" value="1"/>
</dbReference>
<organism evidence="2 3">
    <name type="scientific">Acidithiobacillus ferrivorans</name>
    <dbReference type="NCBI Taxonomy" id="160808"/>
    <lineage>
        <taxon>Bacteria</taxon>
        <taxon>Pseudomonadati</taxon>
        <taxon>Pseudomonadota</taxon>
        <taxon>Acidithiobacillia</taxon>
        <taxon>Acidithiobacillales</taxon>
        <taxon>Acidithiobacillaceae</taxon>
        <taxon>Acidithiobacillus</taxon>
    </lineage>
</organism>
<evidence type="ECO:0000259" key="1">
    <source>
        <dbReference type="Pfam" id="PF04101"/>
    </source>
</evidence>
<protein>
    <recommendedName>
        <fullName evidence="1">Glycosyl transferase family 28 C-terminal domain-containing protein</fullName>
    </recommendedName>
</protein>
<dbReference type="InterPro" id="IPR007235">
    <property type="entry name" value="Glyco_trans_28_C"/>
</dbReference>
<comment type="caution">
    <text evidence="2">The sequence shown here is derived from an EMBL/GenBank/DDBJ whole genome shotgun (WGS) entry which is preliminary data.</text>
</comment>
<dbReference type="EMBL" id="NCBC01000795">
    <property type="protein sequence ID" value="OYV72819.1"/>
    <property type="molecule type" value="Genomic_DNA"/>
</dbReference>
<dbReference type="Pfam" id="PF04101">
    <property type="entry name" value="Glyco_tran_28_C"/>
    <property type="match status" value="1"/>
</dbReference>
<dbReference type="Proteomes" id="UP000216779">
    <property type="component" value="Unassembled WGS sequence"/>
</dbReference>
<dbReference type="AlphaFoldDB" id="A0A257SI46"/>
<dbReference type="Gene3D" id="3.40.50.2000">
    <property type="entry name" value="Glycogen Phosphorylase B"/>
    <property type="match status" value="1"/>
</dbReference>
<dbReference type="GO" id="GO:0016758">
    <property type="term" value="F:hexosyltransferase activity"/>
    <property type="evidence" value="ECO:0007669"/>
    <property type="project" value="InterPro"/>
</dbReference>